<evidence type="ECO:0000313" key="2">
    <source>
        <dbReference type="Proteomes" id="UP000298049"/>
    </source>
</evidence>
<sequence>MTPDLISRHVKSPATAQYLVSTSAFEVSFTAFSLVWDELEDLLLDGILLDSFVLGALTPVSGRRENIWRNTTGFKTLISGATESRSFTNTSVSSG</sequence>
<evidence type="ECO:0000313" key="1">
    <source>
        <dbReference type="EMBL" id="QCF25941.1"/>
    </source>
</evidence>
<reference evidence="1 2" key="1">
    <citation type="submission" date="2018-07" db="EMBL/GenBank/DDBJ databases">
        <title>Marsedoiliclastica nanhaica gen. nov. sp. nov., a novel marine hydrocarbonoclastic bacterium isolated from an in-situ enriched hydrocarbon-degrading consortium in deep-sea sediment.</title>
        <authorList>
            <person name="Dong C."/>
            <person name="Ma T."/>
            <person name="Liu R."/>
            <person name="Shao Z."/>
        </authorList>
    </citation>
    <scope>NUCLEOTIDE SEQUENCE [LARGE SCALE GENOMIC DNA]</scope>
    <source>
        <strain evidence="2">soil36-7</strain>
    </source>
</reference>
<gene>
    <name evidence="1" type="ORF">soil367_08420</name>
</gene>
<name>A0A4P7XG40_9ALTE</name>
<protein>
    <submittedName>
        <fullName evidence="1">Uncharacterized protein</fullName>
    </submittedName>
</protein>
<accession>A0A4P7XG40</accession>
<keyword evidence="2" id="KW-1185">Reference proteome</keyword>
<proteinExistence type="predicted"/>
<dbReference type="EMBL" id="CP031093">
    <property type="protein sequence ID" value="QCF25941.1"/>
    <property type="molecule type" value="Genomic_DNA"/>
</dbReference>
<organism evidence="1 2">
    <name type="scientific">Hydrocarboniclastica marina</name>
    <dbReference type="NCBI Taxonomy" id="2259620"/>
    <lineage>
        <taxon>Bacteria</taxon>
        <taxon>Pseudomonadati</taxon>
        <taxon>Pseudomonadota</taxon>
        <taxon>Gammaproteobacteria</taxon>
        <taxon>Alteromonadales</taxon>
        <taxon>Alteromonadaceae</taxon>
        <taxon>Hydrocarboniclastica</taxon>
    </lineage>
</organism>
<dbReference type="Proteomes" id="UP000298049">
    <property type="component" value="Chromosome"/>
</dbReference>
<dbReference type="KEGG" id="hmi:soil367_08420"/>
<dbReference type="AlphaFoldDB" id="A0A4P7XG40"/>